<dbReference type="AlphaFoldDB" id="X0WR13"/>
<evidence type="ECO:0000313" key="1">
    <source>
        <dbReference type="EMBL" id="GAG26948.1"/>
    </source>
</evidence>
<protein>
    <recommendedName>
        <fullName evidence="2">DNA methylase N-4/N-6 domain-containing protein</fullName>
    </recommendedName>
</protein>
<comment type="caution">
    <text evidence="1">The sequence shown here is derived from an EMBL/GenBank/DDBJ whole genome shotgun (WGS) entry which is preliminary data.</text>
</comment>
<dbReference type="EMBL" id="BARS01036222">
    <property type="protein sequence ID" value="GAG26948.1"/>
    <property type="molecule type" value="Genomic_DNA"/>
</dbReference>
<proteinExistence type="predicted"/>
<evidence type="ECO:0008006" key="2">
    <source>
        <dbReference type="Google" id="ProtNLM"/>
    </source>
</evidence>
<reference evidence="1" key="1">
    <citation type="journal article" date="2014" name="Front. Microbiol.">
        <title>High frequency of phylogenetically diverse reductive dehalogenase-homologous genes in deep subseafloor sedimentary metagenomes.</title>
        <authorList>
            <person name="Kawai M."/>
            <person name="Futagami T."/>
            <person name="Toyoda A."/>
            <person name="Takaki Y."/>
            <person name="Nishi S."/>
            <person name="Hori S."/>
            <person name="Arai W."/>
            <person name="Tsubouchi T."/>
            <person name="Morono Y."/>
            <person name="Uchiyama I."/>
            <person name="Ito T."/>
            <person name="Fujiyama A."/>
            <person name="Inagaki F."/>
            <person name="Takami H."/>
        </authorList>
    </citation>
    <scope>NUCLEOTIDE SEQUENCE</scope>
    <source>
        <strain evidence="1">Expedition CK06-06</strain>
    </source>
</reference>
<organism evidence="1">
    <name type="scientific">marine sediment metagenome</name>
    <dbReference type="NCBI Taxonomy" id="412755"/>
    <lineage>
        <taxon>unclassified sequences</taxon>
        <taxon>metagenomes</taxon>
        <taxon>ecological metagenomes</taxon>
    </lineage>
</organism>
<dbReference type="InterPro" id="IPR029063">
    <property type="entry name" value="SAM-dependent_MTases_sf"/>
</dbReference>
<sequence>MAHYDKERLEAIEKEVLKPWLMQGDCLERMKDIESGSVDLVVCDLPYGTMKGAKLDGWEGCKTDWDSVIDCNLIMNELNRLLRKNGKAILFAQQPFTTELINSAIANLPFNYAMTWEKDHFANALVANKAPVSYAE</sequence>
<gene>
    <name evidence="1" type="ORF">S01H1_55708</name>
</gene>
<dbReference type="SUPFAM" id="SSF53335">
    <property type="entry name" value="S-adenosyl-L-methionine-dependent methyltransferases"/>
    <property type="match status" value="1"/>
</dbReference>
<name>X0WR13_9ZZZZ</name>
<dbReference type="Gene3D" id="3.40.50.150">
    <property type="entry name" value="Vaccinia Virus protein VP39"/>
    <property type="match status" value="1"/>
</dbReference>
<feature type="non-terminal residue" evidence="1">
    <location>
        <position position="136"/>
    </location>
</feature>
<accession>X0WR13</accession>